<dbReference type="InterPro" id="IPR051158">
    <property type="entry name" value="Metallophosphoesterase_sf"/>
</dbReference>
<reference evidence="4 6" key="2">
    <citation type="journal article" date="2018" name="Syst. Appl. Microbiol.">
        <title>Characterization and high-quality draft genome sequence of Herbivorax saccincola A7, an anaerobic, alkaliphilic, thermophilic, cellulolytic, and xylanolytic bacterium.</title>
        <authorList>
            <person name="Aikawa S."/>
            <person name="Baramee S."/>
            <person name="Sermsathanaswadi J."/>
            <person name="Thianheng P."/>
            <person name="Tachaapaikoon C."/>
            <person name="Shikata A."/>
            <person name="Waeonukul R."/>
            <person name="Pason P."/>
            <person name="Ratanakhanokchai K."/>
            <person name="Kosugi A."/>
        </authorList>
    </citation>
    <scope>NUCLEOTIDE SEQUENCE [LARGE SCALE GENOMIC DNA]</scope>
    <source>
        <strain evidence="4 6">A7</strain>
    </source>
</reference>
<protein>
    <submittedName>
        <fullName evidence="3">Putative metallophosphoesterase</fullName>
        <ecNumber evidence="3">3.1.-.-</ecNumber>
    </submittedName>
    <submittedName>
        <fullName evidence="4">Serine/threonine protein phosphatase</fullName>
    </submittedName>
</protein>
<name>A0A2K9E9V2_9FIRM</name>
<dbReference type="InterPro" id="IPR004843">
    <property type="entry name" value="Calcineurin-like_PHP"/>
</dbReference>
<gene>
    <name evidence="4" type="ORF">B9R14_06085</name>
    <name evidence="3" type="ORF">HVS_12815</name>
</gene>
<keyword evidence="1" id="KW-1133">Transmembrane helix</keyword>
<evidence type="ECO:0000259" key="2">
    <source>
        <dbReference type="Pfam" id="PF00149"/>
    </source>
</evidence>
<evidence type="ECO:0000256" key="1">
    <source>
        <dbReference type="SAM" id="Phobius"/>
    </source>
</evidence>
<dbReference type="KEGG" id="hsc:HVS_12815"/>
<organism evidence="3 5">
    <name type="scientific">Acetivibrio saccincola</name>
    <dbReference type="NCBI Taxonomy" id="1677857"/>
    <lineage>
        <taxon>Bacteria</taxon>
        <taxon>Bacillati</taxon>
        <taxon>Bacillota</taxon>
        <taxon>Clostridia</taxon>
        <taxon>Eubacteriales</taxon>
        <taxon>Oscillospiraceae</taxon>
        <taxon>Acetivibrio</taxon>
    </lineage>
</organism>
<keyword evidence="1" id="KW-0472">Membrane</keyword>
<evidence type="ECO:0000313" key="4">
    <source>
        <dbReference type="EMBL" id="PQQ66361.1"/>
    </source>
</evidence>
<dbReference type="PANTHER" id="PTHR31302">
    <property type="entry name" value="TRANSMEMBRANE PROTEIN WITH METALLOPHOSPHOESTERASE DOMAIN-RELATED"/>
    <property type="match status" value="1"/>
</dbReference>
<dbReference type="Proteomes" id="UP000239720">
    <property type="component" value="Unassembled WGS sequence"/>
</dbReference>
<evidence type="ECO:0000313" key="6">
    <source>
        <dbReference type="Proteomes" id="UP000239720"/>
    </source>
</evidence>
<dbReference type="OrthoDB" id="9780884at2"/>
<dbReference type="InterPro" id="IPR029052">
    <property type="entry name" value="Metallo-depent_PP-like"/>
</dbReference>
<keyword evidence="3" id="KW-0378">Hydrolase</keyword>
<evidence type="ECO:0000313" key="5">
    <source>
        <dbReference type="Proteomes" id="UP000233534"/>
    </source>
</evidence>
<feature type="transmembrane region" description="Helical" evidence="1">
    <location>
        <begin position="6"/>
        <end position="24"/>
    </location>
</feature>
<dbReference type="EMBL" id="NEMB01000003">
    <property type="protein sequence ID" value="PQQ66361.1"/>
    <property type="molecule type" value="Genomic_DNA"/>
</dbReference>
<proteinExistence type="predicted"/>
<dbReference type="EMBL" id="CP025197">
    <property type="protein sequence ID" value="AUG58436.1"/>
    <property type="molecule type" value="Genomic_DNA"/>
</dbReference>
<dbReference type="Proteomes" id="UP000233534">
    <property type="component" value="Chromosome"/>
</dbReference>
<feature type="transmembrane region" description="Helical" evidence="1">
    <location>
        <begin position="44"/>
        <end position="64"/>
    </location>
</feature>
<feature type="transmembrane region" description="Helical" evidence="1">
    <location>
        <begin position="76"/>
        <end position="101"/>
    </location>
</feature>
<dbReference type="EC" id="3.1.-.-" evidence="3"/>
<dbReference type="Pfam" id="PF00149">
    <property type="entry name" value="Metallophos"/>
    <property type="match status" value="1"/>
</dbReference>
<keyword evidence="1" id="KW-0812">Transmembrane</keyword>
<sequence>MKRLGIVFFIIFVFSLYGGANYYVGKKIYQGLSYFSRNINVKIYTIVFALIALSVFIATLPMPLETKRIISWVSYHWMGVFVYLLLFFLLSDLVLFLGKLLKIITAPTPENIAFYRSIAVILLTAGVVGYGIYNAGQIKHTSYNIQIEKTSFEGEFKIVLISDLHLGSIKSEKLLHDIVHGINSLKPDIVCIAGDIFNDNYNLIRNPERAEEFLRSIEATYGVYAVLGNHDAGKTLDKMMEFLEKSNVKLLNDEYVVIDDRMVLVGRLDPSPIGGYGGLKRKSNISDILASVDTNMPVIVIDHTPSNIQQYGREIDLVLSGHTHKGQLFPFNFITNAIFTVDYGHYQEDASSPHFIVTSGVSTWGPPMRVGTNNEIVSILLH</sequence>
<feature type="domain" description="Calcineurin-like phosphoesterase" evidence="2">
    <location>
        <begin position="156"/>
        <end position="325"/>
    </location>
</feature>
<evidence type="ECO:0000313" key="3">
    <source>
        <dbReference type="EMBL" id="AUG58436.1"/>
    </source>
</evidence>
<dbReference type="CDD" id="cd07385">
    <property type="entry name" value="MPP_YkuE_C"/>
    <property type="match status" value="1"/>
</dbReference>
<keyword evidence="5" id="KW-1185">Reference proteome</keyword>
<dbReference type="RefSeq" id="WP_101302915.1">
    <property type="nucleotide sequence ID" value="NZ_CP025197.1"/>
</dbReference>
<feature type="transmembrane region" description="Helical" evidence="1">
    <location>
        <begin position="113"/>
        <end position="133"/>
    </location>
</feature>
<dbReference type="AlphaFoldDB" id="A0A2K9E9V2"/>
<reference evidence="3 5" key="1">
    <citation type="submission" date="2017-12" db="EMBL/GenBank/DDBJ databases">
        <title>Complete genome sequence of Herbivorax saccincola GGR1, a novel Cellulosome-producing hydrolytic bacterium in a thermophilic biogas plant, established by Illumina and Nanopore MinION sequencing.</title>
        <authorList>
            <person name="Pechtl A."/>
            <person name="Ruckert C."/>
            <person name="Koeck D.E."/>
            <person name="Maus I."/>
            <person name="Winkler A."/>
            <person name="Kalinowski J."/>
            <person name="Puhler A."/>
            <person name="Schwarz W.W."/>
            <person name="Zverlov V.V."/>
            <person name="Schluter A."/>
            <person name="Liebl W."/>
        </authorList>
    </citation>
    <scope>NUCLEOTIDE SEQUENCE [LARGE SCALE GENOMIC DNA]</scope>
    <source>
        <strain evidence="3">GGR1</strain>
        <strain evidence="5">SR1</strain>
    </source>
</reference>
<accession>A0A2K9E9V2</accession>
<dbReference type="GO" id="GO:0016787">
    <property type="term" value="F:hydrolase activity"/>
    <property type="evidence" value="ECO:0007669"/>
    <property type="project" value="UniProtKB-KW"/>
</dbReference>
<dbReference type="SUPFAM" id="SSF56300">
    <property type="entry name" value="Metallo-dependent phosphatases"/>
    <property type="match status" value="1"/>
</dbReference>
<dbReference type="Gene3D" id="3.60.21.10">
    <property type="match status" value="1"/>
</dbReference>
<dbReference type="PANTHER" id="PTHR31302:SF0">
    <property type="entry name" value="TRANSMEMBRANE PROTEIN WITH METALLOPHOSPHOESTERASE DOMAIN"/>
    <property type="match status" value="1"/>
</dbReference>